<keyword evidence="1 10" id="KW-1003">Cell membrane</keyword>
<dbReference type="GO" id="GO:0051301">
    <property type="term" value="P:cell division"/>
    <property type="evidence" value="ECO:0007669"/>
    <property type="project" value="UniProtKB-KW"/>
</dbReference>
<dbReference type="GO" id="GO:0005886">
    <property type="term" value="C:plasma membrane"/>
    <property type="evidence" value="ECO:0007669"/>
    <property type="project" value="UniProtKB-SubCell"/>
</dbReference>
<dbReference type="GO" id="GO:0008360">
    <property type="term" value="P:regulation of cell shape"/>
    <property type="evidence" value="ECO:0007669"/>
    <property type="project" value="UniProtKB-KW"/>
</dbReference>
<feature type="binding site" evidence="10">
    <location>
        <position position="162"/>
    </location>
    <ligand>
        <name>UDP-N-acetyl-alpha-D-glucosamine</name>
        <dbReference type="ChEBI" id="CHEBI:57705"/>
    </ligand>
</feature>
<evidence type="ECO:0000256" key="8">
    <source>
        <dbReference type="ARBA" id="ARBA00023306"/>
    </source>
</evidence>
<protein>
    <recommendedName>
        <fullName evidence="10">UDP-N-acetylglucosamine--N-acetylmuramyl-(pentapeptide) pyrophosphoryl-undecaprenol N-acetylglucosamine transferase</fullName>
        <ecNumber evidence="10">2.4.1.227</ecNumber>
    </recommendedName>
    <alternativeName>
        <fullName evidence="10">Undecaprenyl-PP-MurNAc-pentapeptide-UDPGlcNAc GlcNAc transferase</fullName>
    </alternativeName>
</protein>
<keyword evidence="5 10" id="KW-0133">Cell shape</keyword>
<evidence type="ECO:0000256" key="9">
    <source>
        <dbReference type="ARBA" id="ARBA00023316"/>
    </source>
</evidence>
<keyword evidence="7 10" id="KW-0472">Membrane</keyword>
<feature type="binding site" evidence="10">
    <location>
        <position position="125"/>
    </location>
    <ligand>
        <name>UDP-N-acetyl-alpha-D-glucosamine</name>
        <dbReference type="ChEBI" id="CHEBI:57705"/>
    </ligand>
</feature>
<keyword evidence="14" id="KW-1185">Reference proteome</keyword>
<comment type="subcellular location">
    <subcellularLocation>
        <location evidence="10">Cell membrane</location>
        <topology evidence="10">Peripheral membrane protein</topology>
        <orientation evidence="10">Cytoplasmic side</orientation>
    </subcellularLocation>
</comment>
<organism evidence="13 14">
    <name type="scientific">Cryobacterium zhongshanensis</name>
    <dbReference type="NCBI Taxonomy" id="2928153"/>
    <lineage>
        <taxon>Bacteria</taxon>
        <taxon>Bacillati</taxon>
        <taxon>Actinomycetota</taxon>
        <taxon>Actinomycetes</taxon>
        <taxon>Micrococcales</taxon>
        <taxon>Microbacteriaceae</taxon>
        <taxon>Cryobacterium</taxon>
    </lineage>
</organism>
<dbReference type="AlphaFoldDB" id="A0AA41QZ68"/>
<comment type="caution">
    <text evidence="13">The sequence shown here is derived from an EMBL/GenBank/DDBJ whole genome shotgun (WGS) entry which is preliminary data.</text>
</comment>
<dbReference type="Gene3D" id="3.40.50.2000">
    <property type="entry name" value="Glycogen Phosphorylase B"/>
    <property type="match status" value="2"/>
</dbReference>
<feature type="domain" description="Glycosyltransferase family 28 N-terminal" evidence="11">
    <location>
        <begin position="5"/>
        <end position="143"/>
    </location>
</feature>
<accession>A0AA41QZ68</accession>
<evidence type="ECO:0000256" key="4">
    <source>
        <dbReference type="ARBA" id="ARBA00022679"/>
    </source>
</evidence>
<feature type="binding site" evidence="10">
    <location>
        <begin position="11"/>
        <end position="13"/>
    </location>
    <ligand>
        <name>UDP-N-acetyl-alpha-D-glucosamine</name>
        <dbReference type="ChEBI" id="CHEBI:57705"/>
    </ligand>
</feature>
<feature type="domain" description="Glycosyl transferase family 28 C-terminal" evidence="12">
    <location>
        <begin position="189"/>
        <end position="346"/>
    </location>
</feature>
<dbReference type="EMBL" id="JALGAR010000003">
    <property type="protein sequence ID" value="MCI4658606.1"/>
    <property type="molecule type" value="Genomic_DNA"/>
</dbReference>
<keyword evidence="6 10" id="KW-0573">Peptidoglycan synthesis</keyword>
<evidence type="ECO:0000313" key="14">
    <source>
        <dbReference type="Proteomes" id="UP001165341"/>
    </source>
</evidence>
<keyword evidence="2 10" id="KW-0132">Cell division</keyword>
<feature type="binding site" evidence="10">
    <location>
        <position position="288"/>
    </location>
    <ligand>
        <name>UDP-N-acetyl-alpha-D-glucosamine</name>
        <dbReference type="ChEBI" id="CHEBI:57705"/>
    </ligand>
</feature>
<evidence type="ECO:0000313" key="13">
    <source>
        <dbReference type="EMBL" id="MCI4658606.1"/>
    </source>
</evidence>
<dbReference type="InterPro" id="IPR007235">
    <property type="entry name" value="Glyco_trans_28_C"/>
</dbReference>
<dbReference type="EC" id="2.4.1.227" evidence="10"/>
<dbReference type="Pfam" id="PF03033">
    <property type="entry name" value="Glyco_transf_28"/>
    <property type="match status" value="1"/>
</dbReference>
<keyword evidence="4 10" id="KW-0808">Transferase</keyword>
<dbReference type="GO" id="GO:0005975">
    <property type="term" value="P:carbohydrate metabolic process"/>
    <property type="evidence" value="ECO:0007669"/>
    <property type="project" value="InterPro"/>
</dbReference>
<keyword evidence="3 10" id="KW-0328">Glycosyltransferase</keyword>
<keyword evidence="9 10" id="KW-0961">Cell wall biogenesis/degradation</keyword>
<evidence type="ECO:0000256" key="6">
    <source>
        <dbReference type="ARBA" id="ARBA00022984"/>
    </source>
</evidence>
<reference evidence="13" key="1">
    <citation type="submission" date="2022-03" db="EMBL/GenBank/DDBJ databases">
        <title>Cryobacterium sp. nov. strain ZS14-85, isolated from Antarctic soil.</title>
        <authorList>
            <person name="Li J."/>
            <person name="Niu G."/>
        </authorList>
    </citation>
    <scope>NUCLEOTIDE SEQUENCE</scope>
    <source>
        <strain evidence="13">ZS14-85</strain>
    </source>
</reference>
<dbReference type="RefSeq" id="WP_243012304.1">
    <property type="nucleotide sequence ID" value="NZ_JALGAR010000003.1"/>
</dbReference>
<evidence type="ECO:0000256" key="3">
    <source>
        <dbReference type="ARBA" id="ARBA00022676"/>
    </source>
</evidence>
<comment type="function">
    <text evidence="10">Cell wall formation. Catalyzes the transfer of a GlcNAc subunit on undecaprenyl-pyrophosphoryl-MurNAc-pentapeptide (lipid intermediate I) to form undecaprenyl-pyrophosphoryl-MurNAc-(pentapeptide)GlcNAc (lipid intermediate II).</text>
</comment>
<evidence type="ECO:0000256" key="5">
    <source>
        <dbReference type="ARBA" id="ARBA00022960"/>
    </source>
</evidence>
<keyword evidence="8 10" id="KW-0131">Cell cycle</keyword>
<comment type="caution">
    <text evidence="10">Lacks conserved residue(s) required for the propagation of feature annotation.</text>
</comment>
<sequence>MTTYLLAGGGTAGHVNPLLAVADAIRAREPDAVMIVLGTREGLEARLVPARGYELIFVPRLPFPRRPNRAAILFLPRFNRAVSDLAAVLRARKVDVVVGFGGYVSTPAYLAARRAGIPIAIHEANFRAGLANRLGAWLTTRVGVVFPGTRIRHGRVVGMPLRPEIQNLDRAGVRAEALRFFDLDPDRPTLLVTGGSLGARRLNGTAVESASALVAAGWQVLHITGQKSEVSDPGIDHYRMIEYCDRMDLALAAADFAVSRAGAGTVCELSALGIPAVYVPYPVGNGEQRFNAASVVSAGGGILIDDAAFLPAWVADELVPLLRDRPRVRAMGELAASVGGRDGAERMADLVGEALGRARGGVNPAIPGTDA</sequence>
<comment type="catalytic activity">
    <reaction evidence="10">
        <text>di-trans,octa-cis-undecaprenyl diphospho-N-acetyl-alpha-D-muramoyl-L-alanyl-D-glutamyl-meso-2,6-diaminopimeloyl-D-alanyl-D-alanine + UDP-N-acetyl-alpha-D-glucosamine = di-trans,octa-cis-undecaprenyl diphospho-[N-acetyl-alpha-D-glucosaminyl-(1-&gt;4)]-N-acetyl-alpha-D-muramoyl-L-alanyl-D-glutamyl-meso-2,6-diaminopimeloyl-D-alanyl-D-alanine + UDP + H(+)</text>
        <dbReference type="Rhea" id="RHEA:31227"/>
        <dbReference type="ChEBI" id="CHEBI:15378"/>
        <dbReference type="ChEBI" id="CHEBI:57705"/>
        <dbReference type="ChEBI" id="CHEBI:58223"/>
        <dbReference type="ChEBI" id="CHEBI:61387"/>
        <dbReference type="ChEBI" id="CHEBI:61388"/>
        <dbReference type="EC" id="2.4.1.227"/>
    </reaction>
</comment>
<evidence type="ECO:0000259" key="12">
    <source>
        <dbReference type="Pfam" id="PF04101"/>
    </source>
</evidence>
<dbReference type="PANTHER" id="PTHR21015:SF22">
    <property type="entry name" value="GLYCOSYLTRANSFERASE"/>
    <property type="match status" value="1"/>
</dbReference>
<dbReference type="InterPro" id="IPR004276">
    <property type="entry name" value="GlycoTrans_28_N"/>
</dbReference>
<dbReference type="PANTHER" id="PTHR21015">
    <property type="entry name" value="UDP-N-ACETYLGLUCOSAMINE--N-ACETYLMURAMYL-(PENTAPEPTIDE) PYROPHOSPHORYL-UNDECAPRENOL N-ACETYLGLUCOSAMINE TRANSFERASE 1"/>
    <property type="match status" value="1"/>
</dbReference>
<dbReference type="CDD" id="cd03785">
    <property type="entry name" value="GT28_MurG"/>
    <property type="match status" value="1"/>
</dbReference>
<dbReference type="InterPro" id="IPR006009">
    <property type="entry name" value="GlcNAc_MurG"/>
</dbReference>
<proteinExistence type="inferred from homology"/>
<comment type="pathway">
    <text evidence="10">Cell wall biogenesis; peptidoglycan biosynthesis.</text>
</comment>
<dbReference type="Proteomes" id="UP001165341">
    <property type="component" value="Unassembled WGS sequence"/>
</dbReference>
<feature type="binding site" evidence="10">
    <location>
        <position position="196"/>
    </location>
    <ligand>
        <name>UDP-N-acetyl-alpha-D-glucosamine</name>
        <dbReference type="ChEBI" id="CHEBI:57705"/>
    </ligand>
</feature>
<dbReference type="GO" id="GO:0009252">
    <property type="term" value="P:peptidoglycan biosynthetic process"/>
    <property type="evidence" value="ECO:0007669"/>
    <property type="project" value="UniProtKB-UniRule"/>
</dbReference>
<comment type="similarity">
    <text evidence="10">Belongs to the glycosyltransferase 28 family. MurG subfamily.</text>
</comment>
<dbReference type="Pfam" id="PF04101">
    <property type="entry name" value="Glyco_tran_28_C"/>
    <property type="match status" value="1"/>
</dbReference>
<evidence type="ECO:0000256" key="2">
    <source>
        <dbReference type="ARBA" id="ARBA00022618"/>
    </source>
</evidence>
<evidence type="ECO:0000256" key="10">
    <source>
        <dbReference type="HAMAP-Rule" id="MF_00033"/>
    </source>
</evidence>
<dbReference type="GO" id="GO:0071555">
    <property type="term" value="P:cell wall organization"/>
    <property type="evidence" value="ECO:0007669"/>
    <property type="project" value="UniProtKB-KW"/>
</dbReference>
<evidence type="ECO:0000256" key="7">
    <source>
        <dbReference type="ARBA" id="ARBA00023136"/>
    </source>
</evidence>
<evidence type="ECO:0000256" key="1">
    <source>
        <dbReference type="ARBA" id="ARBA00022475"/>
    </source>
</evidence>
<dbReference type="GO" id="GO:0050511">
    <property type="term" value="F:undecaprenyldiphospho-muramoylpentapeptide beta-N-acetylglucosaminyltransferase activity"/>
    <property type="evidence" value="ECO:0007669"/>
    <property type="project" value="UniProtKB-UniRule"/>
</dbReference>
<name>A0AA41QZ68_9MICO</name>
<dbReference type="SUPFAM" id="SSF53756">
    <property type="entry name" value="UDP-Glycosyltransferase/glycogen phosphorylase"/>
    <property type="match status" value="1"/>
</dbReference>
<gene>
    <name evidence="10" type="primary">murG</name>
    <name evidence="13" type="ORF">MQH31_12395</name>
</gene>
<dbReference type="HAMAP" id="MF_00033">
    <property type="entry name" value="MurG"/>
    <property type="match status" value="1"/>
</dbReference>
<evidence type="ECO:0000259" key="11">
    <source>
        <dbReference type="Pfam" id="PF03033"/>
    </source>
</evidence>